<protein>
    <submittedName>
        <fullName evidence="1">Uncharacterized protein</fullName>
    </submittedName>
</protein>
<dbReference type="EMBL" id="CAJNOQ010005565">
    <property type="protein sequence ID" value="CAF1103327.1"/>
    <property type="molecule type" value="Genomic_DNA"/>
</dbReference>
<proteinExistence type="predicted"/>
<keyword evidence="3" id="KW-1185">Reference proteome</keyword>
<sequence>MATDGVLLSEPDKETLLNTLQFLKDFEKHFSSMINTKKRDYCLLGQHFLRNLCTIQVNDTMIFVNKNKLREKLFPPADVTVTEISNYLHYQRPAFSKTEKFLTCEDDEHGGRDLLNVSDK</sequence>
<gene>
    <name evidence="1" type="ORF">GPM918_LOCUS18859</name>
    <name evidence="2" type="ORF">SRO942_LOCUS18856</name>
</gene>
<comment type="caution">
    <text evidence="1">The sequence shown here is derived from an EMBL/GenBank/DDBJ whole genome shotgun (WGS) entry which is preliminary data.</text>
</comment>
<accession>A0A814PDR9</accession>
<organism evidence="1 3">
    <name type="scientific">Didymodactylos carnosus</name>
    <dbReference type="NCBI Taxonomy" id="1234261"/>
    <lineage>
        <taxon>Eukaryota</taxon>
        <taxon>Metazoa</taxon>
        <taxon>Spiralia</taxon>
        <taxon>Gnathifera</taxon>
        <taxon>Rotifera</taxon>
        <taxon>Eurotatoria</taxon>
        <taxon>Bdelloidea</taxon>
        <taxon>Philodinida</taxon>
        <taxon>Philodinidae</taxon>
        <taxon>Didymodactylos</taxon>
    </lineage>
</organism>
<name>A0A814PDR9_9BILA</name>
<dbReference type="AlphaFoldDB" id="A0A814PDR9"/>
<dbReference type="Proteomes" id="UP000681722">
    <property type="component" value="Unassembled WGS sequence"/>
</dbReference>
<evidence type="ECO:0000313" key="3">
    <source>
        <dbReference type="Proteomes" id="UP000663829"/>
    </source>
</evidence>
<dbReference type="EMBL" id="CAJOBC010005565">
    <property type="protein sequence ID" value="CAF3868084.1"/>
    <property type="molecule type" value="Genomic_DNA"/>
</dbReference>
<dbReference type="OrthoDB" id="10026611at2759"/>
<dbReference type="Proteomes" id="UP000663829">
    <property type="component" value="Unassembled WGS sequence"/>
</dbReference>
<evidence type="ECO:0000313" key="2">
    <source>
        <dbReference type="EMBL" id="CAF3868084.1"/>
    </source>
</evidence>
<reference evidence="1" key="1">
    <citation type="submission" date="2021-02" db="EMBL/GenBank/DDBJ databases">
        <authorList>
            <person name="Nowell W R."/>
        </authorList>
    </citation>
    <scope>NUCLEOTIDE SEQUENCE</scope>
</reference>
<evidence type="ECO:0000313" key="1">
    <source>
        <dbReference type="EMBL" id="CAF1103327.1"/>
    </source>
</evidence>